<dbReference type="AlphaFoldDB" id="A0AA35SFB4"/>
<dbReference type="Gene3D" id="3.40.50.410">
    <property type="entry name" value="von Willebrand factor, type A domain"/>
    <property type="match status" value="1"/>
</dbReference>
<dbReference type="PROSITE" id="PS50234">
    <property type="entry name" value="VWFA"/>
    <property type="match status" value="1"/>
</dbReference>
<protein>
    <submittedName>
        <fullName evidence="2">Uncharacterized protein YfbK</fullName>
    </submittedName>
</protein>
<dbReference type="SMART" id="SM00327">
    <property type="entry name" value="VWA"/>
    <property type="match status" value="1"/>
</dbReference>
<evidence type="ECO:0000313" key="3">
    <source>
        <dbReference type="Proteomes" id="UP001174909"/>
    </source>
</evidence>
<dbReference type="PANTHER" id="PTHR10579">
    <property type="entry name" value="CALCIUM-ACTIVATED CHLORIDE CHANNEL REGULATOR"/>
    <property type="match status" value="1"/>
</dbReference>
<evidence type="ECO:0000313" key="2">
    <source>
        <dbReference type="EMBL" id="CAI8028113.1"/>
    </source>
</evidence>
<sequence>MYSKHPLEGNKYIARVGIQAPDLQDDSRPLNVTLVLDASGSMADGNRIDIARQAAESIRQSLRPQDSIAVVHFSDVVLNGLTVRHTSPGDAGILRSIQRLQPGGATNVQAGLNQGVQLADDARRRRPDAINYVILMSDGVANVDATNPFAILETVGDSNNQNPLRLVTIGVGIANYNDYLLEQLAQHGNGWYRYLDNVQQAQTTFSEANWLNLAIPFADQTRAQVSWDPSMVRTWRIVGYENRVAADVLFTQDRKEFAEIPSGTATTVFYELELTDQVFQRQASTAKFGDIEIRWVEPGSGASREQYGVVSGHWRQEFDTLGDPLLKLGVVVALAADRYSGLPYSGYVGYSDVNWELSDLQRRLRLLQGQLGHLTAYQDFTLILDHMTRFVPPEPPRPSESGYSP</sequence>
<dbReference type="InterPro" id="IPR036465">
    <property type="entry name" value="vWFA_dom_sf"/>
</dbReference>
<name>A0AA35SFB4_GEOBA</name>
<dbReference type="InterPro" id="IPR002035">
    <property type="entry name" value="VWF_A"/>
</dbReference>
<proteinExistence type="predicted"/>
<feature type="domain" description="VWFA" evidence="1">
    <location>
        <begin position="31"/>
        <end position="221"/>
    </location>
</feature>
<organism evidence="2 3">
    <name type="scientific">Geodia barretti</name>
    <name type="common">Barrett's horny sponge</name>
    <dbReference type="NCBI Taxonomy" id="519541"/>
    <lineage>
        <taxon>Eukaryota</taxon>
        <taxon>Metazoa</taxon>
        <taxon>Porifera</taxon>
        <taxon>Demospongiae</taxon>
        <taxon>Heteroscleromorpha</taxon>
        <taxon>Tetractinellida</taxon>
        <taxon>Astrophorina</taxon>
        <taxon>Geodiidae</taxon>
        <taxon>Geodia</taxon>
    </lineage>
</organism>
<accession>A0AA35SFB4</accession>
<dbReference type="Proteomes" id="UP001174909">
    <property type="component" value="Unassembled WGS sequence"/>
</dbReference>
<reference evidence="2" key="1">
    <citation type="submission" date="2023-03" db="EMBL/GenBank/DDBJ databases">
        <authorList>
            <person name="Steffen K."/>
            <person name="Cardenas P."/>
        </authorList>
    </citation>
    <scope>NUCLEOTIDE SEQUENCE</scope>
</reference>
<evidence type="ECO:0000259" key="1">
    <source>
        <dbReference type="PROSITE" id="PS50234"/>
    </source>
</evidence>
<dbReference type="PANTHER" id="PTHR10579:SF43">
    <property type="entry name" value="ZINC FINGER (C3HC4-TYPE RING FINGER) FAMILY PROTEIN"/>
    <property type="match status" value="1"/>
</dbReference>
<dbReference type="Pfam" id="PF12034">
    <property type="entry name" value="YfbK_C"/>
    <property type="match status" value="1"/>
</dbReference>
<dbReference type="EMBL" id="CASHTH010002317">
    <property type="protein sequence ID" value="CAI8028113.1"/>
    <property type="molecule type" value="Genomic_DNA"/>
</dbReference>
<gene>
    <name evidence="2" type="ORF">GBAR_LOCUS16024</name>
</gene>
<comment type="caution">
    <text evidence="2">The sequence shown here is derived from an EMBL/GenBank/DDBJ whole genome shotgun (WGS) entry which is preliminary data.</text>
</comment>
<dbReference type="SUPFAM" id="SSF53300">
    <property type="entry name" value="vWA-like"/>
    <property type="match status" value="1"/>
</dbReference>
<dbReference type="InterPro" id="IPR051266">
    <property type="entry name" value="CLCR"/>
</dbReference>
<dbReference type="Pfam" id="PF00092">
    <property type="entry name" value="VWA"/>
    <property type="match status" value="1"/>
</dbReference>
<keyword evidence="3" id="KW-1185">Reference proteome</keyword>
<dbReference type="InterPro" id="IPR021908">
    <property type="entry name" value="YfbK_C"/>
</dbReference>